<dbReference type="InterPro" id="IPR029526">
    <property type="entry name" value="PGBD"/>
</dbReference>
<gene>
    <name evidence="2" type="primary">106069448</name>
</gene>
<evidence type="ECO:0000313" key="2">
    <source>
        <dbReference type="EnsemblMetazoa" id="BGLB016383-PA"/>
    </source>
</evidence>
<dbReference type="AlphaFoldDB" id="A0A2C9K812"/>
<name>A0A2C9K812_BIOGL</name>
<dbReference type="PANTHER" id="PTHR46599">
    <property type="entry name" value="PIGGYBAC TRANSPOSABLE ELEMENT-DERIVED PROTEIN 4"/>
    <property type="match status" value="1"/>
</dbReference>
<dbReference type="KEGG" id="bgt:106069448"/>
<dbReference type="VEuPathDB" id="VectorBase:BGLAX_049046"/>
<dbReference type="OrthoDB" id="128757at2759"/>
<accession>A0A2C9K812</accession>
<dbReference type="PANTHER" id="PTHR46599:SF3">
    <property type="entry name" value="PIGGYBAC TRANSPOSABLE ELEMENT-DERIVED PROTEIN 4"/>
    <property type="match status" value="1"/>
</dbReference>
<reference evidence="2" key="1">
    <citation type="submission" date="2020-05" db="UniProtKB">
        <authorList>
            <consortium name="EnsemblMetazoa"/>
        </authorList>
    </citation>
    <scope>IDENTIFICATION</scope>
    <source>
        <strain evidence="2">BB02</strain>
    </source>
</reference>
<dbReference type="VEuPathDB" id="VectorBase:BGLB016383"/>
<organism evidence="2 3">
    <name type="scientific">Biomphalaria glabrata</name>
    <name type="common">Bloodfluke planorb</name>
    <name type="synonym">Freshwater snail</name>
    <dbReference type="NCBI Taxonomy" id="6526"/>
    <lineage>
        <taxon>Eukaryota</taxon>
        <taxon>Metazoa</taxon>
        <taxon>Spiralia</taxon>
        <taxon>Lophotrochozoa</taxon>
        <taxon>Mollusca</taxon>
        <taxon>Gastropoda</taxon>
        <taxon>Heterobranchia</taxon>
        <taxon>Euthyneura</taxon>
        <taxon>Panpulmonata</taxon>
        <taxon>Hygrophila</taxon>
        <taxon>Lymnaeoidea</taxon>
        <taxon>Planorbidae</taxon>
        <taxon>Biomphalaria</taxon>
    </lineage>
</organism>
<sequence>MLTVPELKAFFGLRLQMEQCIKPRYEDYWASSSKSFVSETPGFRSVMQRDRFLSIWTHLHFVNELNPTVDKTDKIYKVRLMLDMLLTKCPHFYSPSQCLCLDEGMIPCKGRLAIKQYIKSKPIKWGIKAYMACDSNTGYIMNLEIYTGKTDNVIPELGFVGSVVVRLLATGYLTNKNHMVYMYRFYNSVPLFDTLFNVYGTFAVGTAMTNRKFYPKELTKMKKMQRGQSEFICHGNITCLVWMDQRPIHFISSYHNPTHKGGTLKRRNKDGTTVDVPTPQLCIDYTKYMSGCDVND</sequence>
<feature type="domain" description="PiggyBac transposable element-derived protein" evidence="1">
    <location>
        <begin position="2"/>
        <end position="293"/>
    </location>
</feature>
<evidence type="ECO:0000259" key="1">
    <source>
        <dbReference type="Pfam" id="PF13843"/>
    </source>
</evidence>
<dbReference type="EnsemblMetazoa" id="BGLB016383-RA">
    <property type="protein sequence ID" value="BGLB016383-PA"/>
    <property type="gene ID" value="BGLB016383"/>
</dbReference>
<protein>
    <recommendedName>
        <fullName evidence="1">PiggyBac transposable element-derived protein domain-containing protein</fullName>
    </recommendedName>
</protein>
<dbReference type="STRING" id="6526.A0A2C9K812"/>
<proteinExistence type="predicted"/>
<dbReference type="Proteomes" id="UP000076420">
    <property type="component" value="Unassembled WGS sequence"/>
</dbReference>
<dbReference type="Pfam" id="PF13843">
    <property type="entry name" value="DDE_Tnp_1_7"/>
    <property type="match status" value="1"/>
</dbReference>
<dbReference type="RefSeq" id="XP_013084559.2">
    <property type="nucleotide sequence ID" value="XM_013229105.2"/>
</dbReference>
<evidence type="ECO:0000313" key="3">
    <source>
        <dbReference type="Proteomes" id="UP000076420"/>
    </source>
</evidence>